<dbReference type="Proteomes" id="UP000515928">
    <property type="component" value="Chromosome"/>
</dbReference>
<evidence type="ECO:0000256" key="1">
    <source>
        <dbReference type="SAM" id="Phobius"/>
    </source>
</evidence>
<keyword evidence="1" id="KW-0812">Transmembrane</keyword>
<evidence type="ECO:0000313" key="3">
    <source>
        <dbReference type="Proteomes" id="UP000515928"/>
    </source>
</evidence>
<dbReference type="RefSeq" id="WP_187534932.1">
    <property type="nucleotide sequence ID" value="NZ_CBCSHU010000022.1"/>
</dbReference>
<dbReference type="AlphaFoldDB" id="A0A7G9S1L4"/>
<evidence type="ECO:0000313" key="2">
    <source>
        <dbReference type="EMBL" id="QNN61739.1"/>
    </source>
</evidence>
<feature type="transmembrane region" description="Helical" evidence="1">
    <location>
        <begin position="137"/>
        <end position="156"/>
    </location>
</feature>
<accession>A0A7G9S1L4</accession>
<dbReference type="EMBL" id="CP060715">
    <property type="protein sequence ID" value="QNN61739.1"/>
    <property type="molecule type" value="Genomic_DNA"/>
</dbReference>
<organism evidence="2 3">
    <name type="scientific">Erysipelothrix inopinata</name>
    <dbReference type="NCBI Taxonomy" id="225084"/>
    <lineage>
        <taxon>Bacteria</taxon>
        <taxon>Bacillati</taxon>
        <taxon>Bacillota</taxon>
        <taxon>Erysipelotrichia</taxon>
        <taxon>Erysipelotrichales</taxon>
        <taxon>Erysipelotrichaceae</taxon>
        <taxon>Erysipelothrix</taxon>
    </lineage>
</organism>
<feature type="transmembrane region" description="Helical" evidence="1">
    <location>
        <begin position="168"/>
        <end position="192"/>
    </location>
</feature>
<name>A0A7G9S1L4_9FIRM</name>
<feature type="transmembrane region" description="Helical" evidence="1">
    <location>
        <begin position="213"/>
        <end position="230"/>
    </location>
</feature>
<protein>
    <submittedName>
        <fullName evidence="2">Uncharacterized protein</fullName>
    </submittedName>
</protein>
<dbReference type="KEGG" id="eio:H9L01_05115"/>
<keyword evidence="1" id="KW-1133">Transmembrane helix</keyword>
<keyword evidence="3" id="KW-1185">Reference proteome</keyword>
<gene>
    <name evidence="2" type="ORF">H9L01_05115</name>
</gene>
<proteinExistence type="predicted"/>
<reference evidence="2 3" key="1">
    <citation type="submission" date="2020-08" db="EMBL/GenBank/DDBJ databases">
        <title>Genome sequence of Erysipelothrix inopinata DSM 15511T.</title>
        <authorList>
            <person name="Hyun D.-W."/>
            <person name="Bae J.-W."/>
        </authorList>
    </citation>
    <scope>NUCLEOTIDE SEQUENCE [LARGE SCALE GENOMIC DNA]</scope>
    <source>
        <strain evidence="2 3">DSM 15511</strain>
    </source>
</reference>
<sequence>MDTNLYEYLSTNGKILKVGDFNFLDQRVAYYVCSIDDEQFAKIKELYPNHEPDTKDRIIVLDEYHQLFSISTVYETKKHFEARKELYQNKKFIEEFQEELNTITSLDGLKSNRRFVNLTLNHSPYLRKLVRKVRLKASSYVFMLLILVLYFGFMTIQKSFNSLTELVLTPTISNILVILQILWVVIMIAIVFMPPKINHLNPDNPSAKLAKKLLIILTGLLLVFSIQSLGKNFVVRCTPQTIIDKEVLEVEYLNGSKKKFMLEDSIWMRHAGEGFDS</sequence>
<keyword evidence="1" id="KW-0472">Membrane</keyword>